<dbReference type="GO" id="GO:0016616">
    <property type="term" value="F:oxidoreductase activity, acting on the CH-OH group of donors, NAD or NADP as acceptor"/>
    <property type="evidence" value="ECO:0007669"/>
    <property type="project" value="TreeGrafter"/>
</dbReference>
<dbReference type="InterPro" id="IPR002347">
    <property type="entry name" value="SDR_fam"/>
</dbReference>
<proteinExistence type="inferred from homology"/>
<evidence type="ECO:0000256" key="2">
    <source>
        <dbReference type="ARBA" id="ARBA00022857"/>
    </source>
</evidence>
<dbReference type="Pfam" id="PF13561">
    <property type="entry name" value="adh_short_C2"/>
    <property type="match status" value="1"/>
</dbReference>
<dbReference type="PROSITE" id="PS00061">
    <property type="entry name" value="ADH_SHORT"/>
    <property type="match status" value="1"/>
</dbReference>
<dbReference type="PANTHER" id="PTHR42760:SF121">
    <property type="entry name" value="3-OXOACYL-(ACYL-CARRIER-PROTEIN) REDUCTASE"/>
    <property type="match status" value="1"/>
</dbReference>
<keyword evidence="4" id="KW-1185">Reference proteome</keyword>
<dbReference type="SUPFAM" id="SSF51735">
    <property type="entry name" value="NAD(P)-binding Rossmann-fold domains"/>
    <property type="match status" value="1"/>
</dbReference>
<keyword evidence="2" id="KW-0521">NADP</keyword>
<dbReference type="Proteomes" id="UP001219525">
    <property type="component" value="Unassembled WGS sequence"/>
</dbReference>
<comment type="caution">
    <text evidence="3">The sequence shown here is derived from an EMBL/GenBank/DDBJ whole genome shotgun (WGS) entry which is preliminary data.</text>
</comment>
<accession>A0AAD6VV69</accession>
<dbReference type="AlphaFoldDB" id="A0AAD6VV69"/>
<organism evidence="3 4">
    <name type="scientific">Mycena pura</name>
    <dbReference type="NCBI Taxonomy" id="153505"/>
    <lineage>
        <taxon>Eukaryota</taxon>
        <taxon>Fungi</taxon>
        <taxon>Dikarya</taxon>
        <taxon>Basidiomycota</taxon>
        <taxon>Agaricomycotina</taxon>
        <taxon>Agaricomycetes</taxon>
        <taxon>Agaricomycetidae</taxon>
        <taxon>Agaricales</taxon>
        <taxon>Marasmiineae</taxon>
        <taxon>Mycenaceae</taxon>
        <taxon>Mycena</taxon>
    </lineage>
</organism>
<name>A0AAD6VV69_9AGAR</name>
<dbReference type="GO" id="GO:0048038">
    <property type="term" value="F:quinone binding"/>
    <property type="evidence" value="ECO:0007669"/>
    <property type="project" value="TreeGrafter"/>
</dbReference>
<dbReference type="PRINTS" id="PR00080">
    <property type="entry name" value="SDRFAMILY"/>
</dbReference>
<dbReference type="FunFam" id="3.40.50.720:FF:000084">
    <property type="entry name" value="Short-chain dehydrogenase reductase"/>
    <property type="match status" value="1"/>
</dbReference>
<dbReference type="PRINTS" id="PR00081">
    <property type="entry name" value="GDHRDH"/>
</dbReference>
<evidence type="ECO:0000313" key="3">
    <source>
        <dbReference type="EMBL" id="KAJ7220743.1"/>
    </source>
</evidence>
<dbReference type="EMBL" id="JARJCW010000009">
    <property type="protein sequence ID" value="KAJ7220743.1"/>
    <property type="molecule type" value="Genomic_DNA"/>
</dbReference>
<sequence length="260" mass="27187">MTSKGIALVTGAAQGIGKAIALRLARDGFNVAVNDLPSKASDFNKVVAEIRASGRVGSAHVADVSAEDQVRGLIEEVVSTHGGLDVMVANAGLATWSSLFDTTAEQWDKIMAVNSRGTFLCYKYAAMQMVQQGRGGRIIGAASIAGKMGYPFLGAYCASKFAVRGLTQAAAKELGKHGITVNAYAPGAIDSIMLSSLADSSHKDTAMPPELWLDAQIKATPLERLGTANDVESLVSFIASQESQFITGQSFSVNGGTHMD</sequence>
<protein>
    <recommendedName>
        <fullName evidence="5">NAD-binding protein</fullName>
    </recommendedName>
</protein>
<dbReference type="Gene3D" id="3.40.50.720">
    <property type="entry name" value="NAD(P)-binding Rossmann-like Domain"/>
    <property type="match status" value="1"/>
</dbReference>
<dbReference type="InterPro" id="IPR020904">
    <property type="entry name" value="Sc_DH/Rdtase_CS"/>
</dbReference>
<evidence type="ECO:0000256" key="1">
    <source>
        <dbReference type="ARBA" id="ARBA00006484"/>
    </source>
</evidence>
<dbReference type="GO" id="GO:0006633">
    <property type="term" value="P:fatty acid biosynthetic process"/>
    <property type="evidence" value="ECO:0007669"/>
    <property type="project" value="TreeGrafter"/>
</dbReference>
<evidence type="ECO:0008006" key="5">
    <source>
        <dbReference type="Google" id="ProtNLM"/>
    </source>
</evidence>
<gene>
    <name evidence="3" type="ORF">GGX14DRAFT_695014</name>
</gene>
<reference evidence="3" key="1">
    <citation type="submission" date="2023-03" db="EMBL/GenBank/DDBJ databases">
        <title>Massive genome expansion in bonnet fungi (Mycena s.s.) driven by repeated elements and novel gene families across ecological guilds.</title>
        <authorList>
            <consortium name="Lawrence Berkeley National Laboratory"/>
            <person name="Harder C.B."/>
            <person name="Miyauchi S."/>
            <person name="Viragh M."/>
            <person name="Kuo A."/>
            <person name="Thoen E."/>
            <person name="Andreopoulos B."/>
            <person name="Lu D."/>
            <person name="Skrede I."/>
            <person name="Drula E."/>
            <person name="Henrissat B."/>
            <person name="Morin E."/>
            <person name="Kohler A."/>
            <person name="Barry K."/>
            <person name="LaButti K."/>
            <person name="Morin E."/>
            <person name="Salamov A."/>
            <person name="Lipzen A."/>
            <person name="Mereny Z."/>
            <person name="Hegedus B."/>
            <person name="Baldrian P."/>
            <person name="Stursova M."/>
            <person name="Weitz H."/>
            <person name="Taylor A."/>
            <person name="Grigoriev I.V."/>
            <person name="Nagy L.G."/>
            <person name="Martin F."/>
            <person name="Kauserud H."/>
        </authorList>
    </citation>
    <scope>NUCLEOTIDE SEQUENCE</scope>
    <source>
        <strain evidence="3">9144</strain>
    </source>
</reference>
<comment type="similarity">
    <text evidence="1">Belongs to the short-chain dehydrogenases/reductases (SDR) family.</text>
</comment>
<dbReference type="InterPro" id="IPR036291">
    <property type="entry name" value="NAD(P)-bd_dom_sf"/>
</dbReference>
<evidence type="ECO:0000313" key="4">
    <source>
        <dbReference type="Proteomes" id="UP001219525"/>
    </source>
</evidence>
<dbReference type="PANTHER" id="PTHR42760">
    <property type="entry name" value="SHORT-CHAIN DEHYDROGENASES/REDUCTASES FAMILY MEMBER"/>
    <property type="match status" value="1"/>
</dbReference>